<dbReference type="eggNOG" id="COG0583">
    <property type="taxonomic scope" value="Bacteria"/>
</dbReference>
<dbReference type="PANTHER" id="PTHR30579:SF7">
    <property type="entry name" value="HTH-TYPE TRANSCRIPTIONAL REGULATOR LRHA-RELATED"/>
    <property type="match status" value="1"/>
</dbReference>
<feature type="domain" description="HTH lysR-type" evidence="5">
    <location>
        <begin position="9"/>
        <end position="66"/>
    </location>
</feature>
<dbReference type="Gene3D" id="3.40.190.10">
    <property type="entry name" value="Periplasmic binding protein-like II"/>
    <property type="match status" value="2"/>
</dbReference>
<dbReference type="GO" id="GO:0003677">
    <property type="term" value="F:DNA binding"/>
    <property type="evidence" value="ECO:0007669"/>
    <property type="project" value="UniProtKB-KW"/>
</dbReference>
<dbReference type="PATRIC" id="fig|1268237.3.peg.1262"/>
<dbReference type="GO" id="GO:0003700">
    <property type="term" value="F:DNA-binding transcription factor activity"/>
    <property type="evidence" value="ECO:0007669"/>
    <property type="project" value="InterPro"/>
</dbReference>
<organism evidence="6 7">
    <name type="scientific">Aeromonas diversa CDC 2478-85</name>
    <dbReference type="NCBI Taxonomy" id="1268237"/>
    <lineage>
        <taxon>Bacteria</taxon>
        <taxon>Pseudomonadati</taxon>
        <taxon>Pseudomonadota</taxon>
        <taxon>Gammaproteobacteria</taxon>
        <taxon>Aeromonadales</taxon>
        <taxon>Aeromonadaceae</taxon>
        <taxon>Aeromonas</taxon>
    </lineage>
</organism>
<dbReference type="InterPro" id="IPR000847">
    <property type="entry name" value="LysR_HTH_N"/>
</dbReference>
<keyword evidence="3" id="KW-0238">DNA-binding</keyword>
<gene>
    <name evidence="6" type="ORF">G114_06417</name>
</gene>
<accession>N9U2X2</accession>
<evidence type="ECO:0000256" key="3">
    <source>
        <dbReference type="ARBA" id="ARBA00023125"/>
    </source>
</evidence>
<reference evidence="6 7" key="1">
    <citation type="journal article" date="2013" name="Genome Announc.">
        <title>Draft Genome Sequence of the Aeromonas diversa Type Strain.</title>
        <authorList>
            <person name="Farfan M."/>
            <person name="Spataro N."/>
            <person name="Sanglas A."/>
            <person name="Albarral V."/>
            <person name="Loren J.G."/>
            <person name="Bosch E."/>
            <person name="Fuste M.C."/>
        </authorList>
    </citation>
    <scope>NUCLEOTIDE SEQUENCE [LARGE SCALE GENOMIC DNA]</scope>
    <source>
        <strain evidence="6 7">2478-85</strain>
    </source>
</reference>
<dbReference type="SUPFAM" id="SSF53850">
    <property type="entry name" value="Periplasmic binding protein-like II"/>
    <property type="match status" value="1"/>
</dbReference>
<dbReference type="SUPFAM" id="SSF46785">
    <property type="entry name" value="Winged helix' DNA-binding domain"/>
    <property type="match status" value="1"/>
</dbReference>
<dbReference type="Gene3D" id="1.10.10.10">
    <property type="entry name" value="Winged helix-like DNA-binding domain superfamily/Winged helix DNA-binding domain"/>
    <property type="match status" value="1"/>
</dbReference>
<dbReference type="InterPro" id="IPR005119">
    <property type="entry name" value="LysR_subst-bd"/>
</dbReference>
<name>N9U2X2_9GAMM</name>
<dbReference type="PROSITE" id="PS50931">
    <property type="entry name" value="HTH_LYSR"/>
    <property type="match status" value="1"/>
</dbReference>
<keyword evidence="2" id="KW-0805">Transcription regulation</keyword>
<dbReference type="EMBL" id="APVG01000012">
    <property type="protein sequence ID" value="ENY72709.1"/>
    <property type="molecule type" value="Genomic_DNA"/>
</dbReference>
<dbReference type="AlphaFoldDB" id="N9U2X2"/>
<protein>
    <submittedName>
        <fullName evidence="6">LysR family transcriptional regulator</fullName>
    </submittedName>
</protein>
<dbReference type="Proteomes" id="UP000023775">
    <property type="component" value="Unassembled WGS sequence"/>
</dbReference>
<evidence type="ECO:0000259" key="5">
    <source>
        <dbReference type="PROSITE" id="PS50931"/>
    </source>
</evidence>
<evidence type="ECO:0000313" key="7">
    <source>
        <dbReference type="Proteomes" id="UP000023775"/>
    </source>
</evidence>
<evidence type="ECO:0000256" key="2">
    <source>
        <dbReference type="ARBA" id="ARBA00023015"/>
    </source>
</evidence>
<evidence type="ECO:0000313" key="6">
    <source>
        <dbReference type="EMBL" id="ENY72709.1"/>
    </source>
</evidence>
<dbReference type="Pfam" id="PF00126">
    <property type="entry name" value="HTH_1"/>
    <property type="match status" value="1"/>
</dbReference>
<dbReference type="PANTHER" id="PTHR30579">
    <property type="entry name" value="TRANSCRIPTIONAL REGULATOR"/>
    <property type="match status" value="1"/>
</dbReference>
<sequence>MMQPLPLSLDLDALRSYVLGMECGSFAQAAQRLCRSTSAVSAQLKKLEQQCGTALVMKQGRHLVPTTSGERLLGYAKRLLDLNDEALLAVKEVSLQGEIRLGVQEDFGESLLPSVLGPFCHLHPALRMTTRIDRNASLLQGIRQGDLDMALAWQQPEERADPSLIDLVSLQWIAHPNLDLASLLARGEPLPLVLFDAPCLMRLRAIRALDDAGIPWRIAFTSQSLGGIWAAVQAGLGITLRSAIGMPTSLTTLVDGLPPPGTMGVVLLAKHRESGEAERQLRRLLTQAVRQAHHPLTS</sequence>
<comment type="caution">
    <text evidence="6">The sequence shown here is derived from an EMBL/GenBank/DDBJ whole genome shotgun (WGS) entry which is preliminary data.</text>
</comment>
<proteinExistence type="inferred from homology"/>
<dbReference type="InterPro" id="IPR050176">
    <property type="entry name" value="LTTR"/>
</dbReference>
<evidence type="ECO:0000256" key="1">
    <source>
        <dbReference type="ARBA" id="ARBA00009437"/>
    </source>
</evidence>
<dbReference type="Pfam" id="PF03466">
    <property type="entry name" value="LysR_substrate"/>
    <property type="match status" value="1"/>
</dbReference>
<dbReference type="InterPro" id="IPR036390">
    <property type="entry name" value="WH_DNA-bd_sf"/>
</dbReference>
<dbReference type="InterPro" id="IPR036388">
    <property type="entry name" value="WH-like_DNA-bd_sf"/>
</dbReference>
<keyword evidence="7" id="KW-1185">Reference proteome</keyword>
<comment type="similarity">
    <text evidence="1">Belongs to the LysR transcriptional regulatory family.</text>
</comment>
<evidence type="ECO:0000256" key="4">
    <source>
        <dbReference type="ARBA" id="ARBA00023163"/>
    </source>
</evidence>
<keyword evidence="4" id="KW-0804">Transcription</keyword>